<dbReference type="EMBL" id="UXAU01000040">
    <property type="protein sequence ID" value="VDC32238.1"/>
    <property type="molecule type" value="Genomic_DNA"/>
</dbReference>
<name>A0A3P5XT37_9MICC</name>
<dbReference type="OrthoDB" id="9784388at2"/>
<reference evidence="4 5" key="1">
    <citation type="submission" date="2018-11" db="EMBL/GenBank/DDBJ databases">
        <authorList>
            <person name="Criscuolo A."/>
        </authorList>
    </citation>
    <scope>NUCLEOTIDE SEQUENCE [LARGE SCALE GENOMIC DNA]</scope>
    <source>
        <strain evidence="4">AT11b</strain>
    </source>
</reference>
<protein>
    <submittedName>
        <fullName evidence="4">Zinc ribbon domain protein</fullName>
    </submittedName>
</protein>
<keyword evidence="1" id="KW-0175">Coiled coil</keyword>
<dbReference type="InterPro" id="IPR003743">
    <property type="entry name" value="Zf-RING_7"/>
</dbReference>
<accession>A0A3P5XT37</accession>
<feature type="coiled-coil region" evidence="1">
    <location>
        <begin position="15"/>
        <end position="117"/>
    </location>
</feature>
<dbReference type="InterPro" id="IPR056003">
    <property type="entry name" value="CT398_CC_hairpin"/>
</dbReference>
<proteinExistence type="predicted"/>
<dbReference type="Gene3D" id="1.10.287.1490">
    <property type="match status" value="1"/>
</dbReference>
<dbReference type="AlphaFoldDB" id="A0A3P5XT37"/>
<evidence type="ECO:0000259" key="3">
    <source>
        <dbReference type="Pfam" id="PF24481"/>
    </source>
</evidence>
<feature type="domain" description="CT398-like coiled coil hairpin" evidence="3">
    <location>
        <begin position="15"/>
        <end position="194"/>
    </location>
</feature>
<sequence length="251" mass="26566">MAKAAPAEQLKLLDLQALDAKLTALANRRRALESDPRIKDLEAALSVANGALGSAKVAVHDAEAELKRAEADVEQVASRIERDEARLNSGTGLSKDLVALQKDIVSLNKRRSDLEDVELEVLERLDSLRATQAQQQEIVDGIQGSFGGIRAELDAQLADVAAEAADFRAKRTECAGGLEATLLAVYEKTLAKRGVGAARLFHGTSEASGMKLSAGDLAEIKAAAPDDVVFCPDSGAILVRSDEWNTAAPAN</sequence>
<gene>
    <name evidence="4" type="ORF">PSET11_03016</name>
</gene>
<dbReference type="RefSeq" id="WP_124093111.1">
    <property type="nucleotide sequence ID" value="NZ_CBCRYA010000011.1"/>
</dbReference>
<evidence type="ECO:0000259" key="2">
    <source>
        <dbReference type="Pfam" id="PF02591"/>
    </source>
</evidence>
<evidence type="ECO:0000256" key="1">
    <source>
        <dbReference type="SAM" id="Coils"/>
    </source>
</evidence>
<evidence type="ECO:0000313" key="4">
    <source>
        <dbReference type="EMBL" id="VDC32238.1"/>
    </source>
</evidence>
<dbReference type="Proteomes" id="UP000280861">
    <property type="component" value="Unassembled WGS sequence"/>
</dbReference>
<organism evidence="4 5">
    <name type="scientific">Arthrobacter ulcerisalmonis</name>
    <dbReference type="NCBI Taxonomy" id="2483813"/>
    <lineage>
        <taxon>Bacteria</taxon>
        <taxon>Bacillati</taxon>
        <taxon>Actinomycetota</taxon>
        <taxon>Actinomycetes</taxon>
        <taxon>Micrococcales</taxon>
        <taxon>Micrococcaceae</taxon>
        <taxon>Arthrobacter</taxon>
    </lineage>
</organism>
<keyword evidence="5" id="KW-1185">Reference proteome</keyword>
<dbReference type="Pfam" id="PF24481">
    <property type="entry name" value="CT398_CC"/>
    <property type="match status" value="1"/>
</dbReference>
<feature type="domain" description="C4-type zinc ribbon" evidence="2">
    <location>
        <begin position="205"/>
        <end position="238"/>
    </location>
</feature>
<dbReference type="Pfam" id="PF02591">
    <property type="entry name" value="Zn_ribbon_9"/>
    <property type="match status" value="1"/>
</dbReference>
<evidence type="ECO:0000313" key="5">
    <source>
        <dbReference type="Proteomes" id="UP000280861"/>
    </source>
</evidence>